<evidence type="ECO:0000256" key="1">
    <source>
        <dbReference type="ARBA" id="ARBA00022603"/>
    </source>
</evidence>
<dbReference type="EMBL" id="JBHMAG010000003">
    <property type="protein sequence ID" value="MFB9750495.1"/>
    <property type="molecule type" value="Genomic_DNA"/>
</dbReference>
<accession>A0ABV5VQE4</accession>
<dbReference type="GO" id="GO:0032259">
    <property type="term" value="P:methylation"/>
    <property type="evidence" value="ECO:0007669"/>
    <property type="project" value="UniProtKB-KW"/>
</dbReference>
<dbReference type="GO" id="GO:0008168">
    <property type="term" value="F:methyltransferase activity"/>
    <property type="evidence" value="ECO:0007669"/>
    <property type="project" value="UniProtKB-KW"/>
</dbReference>
<gene>
    <name evidence="3" type="ORF">ACFFNY_02830</name>
</gene>
<reference evidence="3 4" key="1">
    <citation type="submission" date="2024-09" db="EMBL/GenBank/DDBJ databases">
        <authorList>
            <person name="Sun Q."/>
            <person name="Mori K."/>
        </authorList>
    </citation>
    <scope>NUCLEOTIDE SEQUENCE [LARGE SCALE GENOMIC DNA]</scope>
    <source>
        <strain evidence="3 4">JCM 12520</strain>
    </source>
</reference>
<dbReference type="SUPFAM" id="SSF53335">
    <property type="entry name" value="S-adenosyl-L-methionine-dependent methyltransferases"/>
    <property type="match status" value="1"/>
</dbReference>
<dbReference type="Gene3D" id="3.40.50.12710">
    <property type="match status" value="1"/>
</dbReference>
<dbReference type="InterPro" id="IPR003788">
    <property type="entry name" value="NDUFAF7"/>
</dbReference>
<sequence>MKPSESMTELLRAKIAASPRAAIPFRDYMNLCLYHETYGYYSRESVKVGKDGDFYTSVSIGTIMGEVLGSYFIRLAEELAESDSRVAIVEWGGGTGRLAALVLDTIARLHPELYARLDYTLIEISAYHRELQRQSLVGHARVRVMAEEEWTRAEKAAGGGSVSIIFSNELLDAFPVYRVERKDGDLYEWHVGWNEGERRFEERLLPLAPGSPAAVYMEEEGIAVREGQVIEVNPAASDWIRRAGDAIRIGALVTIDYGDVAEELYAAHRMRGTLMCYRRHRAADEPFDYPGEQDMTAHVNFTACIRAGEAAGFAEWSLRTQKRFLLEEGALELLVPHDGTDPFSAEARRNRAVRQLLISDQMSELFKVLVQTKKR</sequence>
<dbReference type="Proteomes" id="UP001589619">
    <property type="component" value="Unassembled WGS sequence"/>
</dbReference>
<comment type="caution">
    <text evidence="3">The sequence shown here is derived from an EMBL/GenBank/DDBJ whole genome shotgun (WGS) entry which is preliminary data.</text>
</comment>
<evidence type="ECO:0000313" key="3">
    <source>
        <dbReference type="EMBL" id="MFB9750495.1"/>
    </source>
</evidence>
<dbReference type="RefSeq" id="WP_344907012.1">
    <property type="nucleotide sequence ID" value="NZ_BAAAYO010000005.1"/>
</dbReference>
<dbReference type="PANTHER" id="PTHR12049:SF7">
    <property type="entry name" value="PROTEIN ARGININE METHYLTRANSFERASE NDUFAF7, MITOCHONDRIAL"/>
    <property type="match status" value="1"/>
</dbReference>
<dbReference type="PANTHER" id="PTHR12049">
    <property type="entry name" value="PROTEIN ARGININE METHYLTRANSFERASE NDUFAF7, MITOCHONDRIAL"/>
    <property type="match status" value="1"/>
</dbReference>
<protein>
    <submittedName>
        <fullName evidence="3">Class I SAM-dependent methyltransferase</fullName>
    </submittedName>
</protein>
<name>A0ABV5VQE4_9BACL</name>
<dbReference type="Pfam" id="PF02636">
    <property type="entry name" value="Methyltransf_28"/>
    <property type="match status" value="1"/>
</dbReference>
<evidence type="ECO:0000313" key="4">
    <source>
        <dbReference type="Proteomes" id="UP001589619"/>
    </source>
</evidence>
<keyword evidence="1 3" id="KW-0489">Methyltransferase</keyword>
<proteinExistence type="predicted"/>
<organism evidence="3 4">
    <name type="scientific">Paenibacillus hodogayensis</name>
    <dbReference type="NCBI Taxonomy" id="279208"/>
    <lineage>
        <taxon>Bacteria</taxon>
        <taxon>Bacillati</taxon>
        <taxon>Bacillota</taxon>
        <taxon>Bacilli</taxon>
        <taxon>Bacillales</taxon>
        <taxon>Paenibacillaceae</taxon>
        <taxon>Paenibacillus</taxon>
    </lineage>
</organism>
<dbReference type="InterPro" id="IPR038375">
    <property type="entry name" value="NDUFAF7_sf"/>
</dbReference>
<keyword evidence="4" id="KW-1185">Reference proteome</keyword>
<evidence type="ECO:0000256" key="2">
    <source>
        <dbReference type="ARBA" id="ARBA00022679"/>
    </source>
</evidence>
<dbReference type="InterPro" id="IPR029063">
    <property type="entry name" value="SAM-dependent_MTases_sf"/>
</dbReference>
<keyword evidence="2" id="KW-0808">Transferase</keyword>